<protein>
    <submittedName>
        <fullName evidence="1">Uncharacterized protein</fullName>
    </submittedName>
</protein>
<organism evidence="1">
    <name type="scientific">mine drainage metagenome</name>
    <dbReference type="NCBI Taxonomy" id="410659"/>
    <lineage>
        <taxon>unclassified sequences</taxon>
        <taxon>metagenomes</taxon>
        <taxon>ecological metagenomes</taxon>
    </lineage>
</organism>
<comment type="caution">
    <text evidence="1">The sequence shown here is derived from an EMBL/GenBank/DDBJ whole genome shotgun (WGS) entry which is preliminary data.</text>
</comment>
<sequence>MTRFRSVRCFEIRSNQHILVRAAAISTPGNLSGLQVKRRKPAAHAHFATAVADQYLALDDKRCHGHGFAKVNVAELDFPHLLAGFSINGYGVIIQRVEHHLAVGEGCAAVDDIAARNTLGGALGIRFIHPFNRAARLLQIQCIQDIRIWRNDIHGTVDYQRPGFVTMQHASGKGPCNLQLLDIGHVDLCFFAEAGGRIVFCRHGPLHIWRSC</sequence>
<dbReference type="EMBL" id="MLJW01001875">
    <property type="protein sequence ID" value="OIQ76417.1"/>
    <property type="molecule type" value="Genomic_DNA"/>
</dbReference>
<gene>
    <name evidence="1" type="ORF">GALL_419030</name>
</gene>
<accession>A0A1J5PY58</accession>
<name>A0A1J5PY58_9ZZZZ</name>
<evidence type="ECO:0000313" key="1">
    <source>
        <dbReference type="EMBL" id="OIQ76417.1"/>
    </source>
</evidence>
<proteinExistence type="predicted"/>
<reference evidence="1" key="1">
    <citation type="submission" date="2016-10" db="EMBL/GenBank/DDBJ databases">
        <title>Sequence of Gallionella enrichment culture.</title>
        <authorList>
            <person name="Poehlein A."/>
            <person name="Muehling M."/>
            <person name="Daniel R."/>
        </authorList>
    </citation>
    <scope>NUCLEOTIDE SEQUENCE</scope>
</reference>
<dbReference type="AlphaFoldDB" id="A0A1J5PY58"/>